<dbReference type="InterPro" id="IPR036047">
    <property type="entry name" value="F-box-like_dom_sf"/>
</dbReference>
<feature type="domain" description="F-box" evidence="1">
    <location>
        <begin position="11"/>
        <end position="52"/>
    </location>
</feature>
<dbReference type="SUPFAM" id="SSF81383">
    <property type="entry name" value="F-box domain"/>
    <property type="match status" value="1"/>
</dbReference>
<proteinExistence type="predicted"/>
<evidence type="ECO:0000259" key="1">
    <source>
        <dbReference type="SMART" id="SM00256"/>
    </source>
</evidence>
<dbReference type="Proteomes" id="UP001446871">
    <property type="component" value="Unassembled WGS sequence"/>
</dbReference>
<gene>
    <name evidence="2" type="ORF">PG996_008601</name>
</gene>
<accession>A0ABR1V1I8</accession>
<sequence>MTTTDSTLLKLPVEIILMILQNIHDQVSILVLRQACRLLRSLCKDDTLELKVPPVASQQEATPWFDDPYLKLVCSLPDDELAQYEQLLWKDRMCHDCKELRRDADSYGRTVRRMYRPMLCSGCVAYHPAYLFSHTERRKACIRQDASHAKDPVTSTLYLGLRT</sequence>
<keyword evidence="3" id="KW-1185">Reference proteome</keyword>
<dbReference type="EMBL" id="JAQQWM010000005">
    <property type="protein sequence ID" value="KAK8063949.1"/>
    <property type="molecule type" value="Genomic_DNA"/>
</dbReference>
<organism evidence="2 3">
    <name type="scientific">Apiospora saccharicola</name>
    <dbReference type="NCBI Taxonomy" id="335842"/>
    <lineage>
        <taxon>Eukaryota</taxon>
        <taxon>Fungi</taxon>
        <taxon>Dikarya</taxon>
        <taxon>Ascomycota</taxon>
        <taxon>Pezizomycotina</taxon>
        <taxon>Sordariomycetes</taxon>
        <taxon>Xylariomycetidae</taxon>
        <taxon>Amphisphaeriales</taxon>
        <taxon>Apiosporaceae</taxon>
        <taxon>Apiospora</taxon>
    </lineage>
</organism>
<protein>
    <recommendedName>
        <fullName evidence="1">F-box domain-containing protein</fullName>
    </recommendedName>
</protein>
<dbReference type="SMART" id="SM00256">
    <property type="entry name" value="FBOX"/>
    <property type="match status" value="1"/>
</dbReference>
<dbReference type="InterPro" id="IPR001810">
    <property type="entry name" value="F-box_dom"/>
</dbReference>
<name>A0ABR1V1I8_9PEZI</name>
<reference evidence="2 3" key="1">
    <citation type="submission" date="2023-01" db="EMBL/GenBank/DDBJ databases">
        <title>Analysis of 21 Apiospora genomes using comparative genomics revels a genus with tremendous synthesis potential of carbohydrate active enzymes and secondary metabolites.</title>
        <authorList>
            <person name="Sorensen T."/>
        </authorList>
    </citation>
    <scope>NUCLEOTIDE SEQUENCE [LARGE SCALE GENOMIC DNA]</scope>
    <source>
        <strain evidence="2 3">CBS 83171</strain>
    </source>
</reference>
<evidence type="ECO:0000313" key="3">
    <source>
        <dbReference type="Proteomes" id="UP001446871"/>
    </source>
</evidence>
<comment type="caution">
    <text evidence="2">The sequence shown here is derived from an EMBL/GenBank/DDBJ whole genome shotgun (WGS) entry which is preliminary data.</text>
</comment>
<evidence type="ECO:0000313" key="2">
    <source>
        <dbReference type="EMBL" id="KAK8063949.1"/>
    </source>
</evidence>
<dbReference type="Pfam" id="PF12937">
    <property type="entry name" value="F-box-like"/>
    <property type="match status" value="1"/>
</dbReference>